<evidence type="ECO:0000313" key="1">
    <source>
        <dbReference type="EMBL" id="KAI9907315.1"/>
    </source>
</evidence>
<protein>
    <submittedName>
        <fullName evidence="1">Uncharacterized protein</fullName>
    </submittedName>
</protein>
<organism evidence="1 2">
    <name type="scientific">Peronosclerospora sorghi</name>
    <dbReference type="NCBI Taxonomy" id="230839"/>
    <lineage>
        <taxon>Eukaryota</taxon>
        <taxon>Sar</taxon>
        <taxon>Stramenopiles</taxon>
        <taxon>Oomycota</taxon>
        <taxon>Peronosporomycetes</taxon>
        <taxon>Peronosporales</taxon>
        <taxon>Peronosporaceae</taxon>
        <taxon>Peronosclerospora</taxon>
    </lineage>
</organism>
<comment type="caution">
    <text evidence="1">The sequence shown here is derived from an EMBL/GenBank/DDBJ whole genome shotgun (WGS) entry which is preliminary data.</text>
</comment>
<sequence length="64" mass="7872">MFTRQLNKNDGDEQNYEQWRHFCCFERQNSNQRLLRYDERNDSFFCIIALVRKAPTAKHVGLYR</sequence>
<dbReference type="EMBL" id="CM047587">
    <property type="protein sequence ID" value="KAI9907315.1"/>
    <property type="molecule type" value="Genomic_DNA"/>
</dbReference>
<dbReference type="Proteomes" id="UP001163321">
    <property type="component" value="Chromosome 8"/>
</dbReference>
<gene>
    <name evidence="1" type="ORF">PsorP6_016173</name>
</gene>
<name>A0ACC0VLD1_9STRA</name>
<evidence type="ECO:0000313" key="2">
    <source>
        <dbReference type="Proteomes" id="UP001163321"/>
    </source>
</evidence>
<keyword evidence="2" id="KW-1185">Reference proteome</keyword>
<accession>A0ACC0VLD1</accession>
<reference evidence="1 2" key="1">
    <citation type="journal article" date="2022" name="bioRxiv">
        <title>The genome of the oomycete Peronosclerospora sorghi, a cosmopolitan pathogen of maize and sorghum, is inflated with dispersed pseudogenes.</title>
        <authorList>
            <person name="Fletcher K."/>
            <person name="Martin F."/>
            <person name="Isakeit T."/>
            <person name="Cavanaugh K."/>
            <person name="Magill C."/>
            <person name="Michelmore R."/>
        </authorList>
    </citation>
    <scope>NUCLEOTIDE SEQUENCE [LARGE SCALE GENOMIC DNA]</scope>
    <source>
        <strain evidence="1">P6</strain>
    </source>
</reference>
<proteinExistence type="predicted"/>